<dbReference type="EMBL" id="JAAVUM010000010">
    <property type="protein sequence ID" value="NKE06799.1"/>
    <property type="molecule type" value="Genomic_DNA"/>
</dbReference>
<dbReference type="Pfam" id="PF20074">
    <property type="entry name" value="DUF6470"/>
    <property type="match status" value="1"/>
</dbReference>
<protein>
    <recommendedName>
        <fullName evidence="3">YviE</fullName>
    </recommendedName>
</protein>
<dbReference type="AlphaFoldDB" id="A0A846TJ38"/>
<evidence type="ECO:0000313" key="1">
    <source>
        <dbReference type="EMBL" id="NKE06799.1"/>
    </source>
</evidence>
<comment type="caution">
    <text evidence="1">The sequence shown here is derived from an EMBL/GenBank/DDBJ whole genome shotgun (WGS) entry which is preliminary data.</text>
</comment>
<evidence type="ECO:0008006" key="3">
    <source>
        <dbReference type="Google" id="ProtNLM"/>
    </source>
</evidence>
<organism evidence="1 2">
    <name type="scientific">Mesobacillus selenatarsenatis</name>
    <dbReference type="NCBI Taxonomy" id="388741"/>
    <lineage>
        <taxon>Bacteria</taxon>
        <taxon>Bacillati</taxon>
        <taxon>Bacillota</taxon>
        <taxon>Bacilli</taxon>
        <taxon>Bacillales</taxon>
        <taxon>Bacillaceae</taxon>
        <taxon>Mesobacillus</taxon>
    </lineage>
</organism>
<reference evidence="1 2" key="1">
    <citation type="submission" date="2020-03" db="EMBL/GenBank/DDBJ databases">
        <authorList>
            <person name="Sun Q."/>
        </authorList>
    </citation>
    <scope>NUCLEOTIDE SEQUENCE [LARGE SCALE GENOMIC DNA]</scope>
    <source>
        <strain evidence="1 2">KACC 21451</strain>
    </source>
</reference>
<name>A0A846TJ38_9BACI</name>
<dbReference type="Proteomes" id="UP000587942">
    <property type="component" value="Unassembled WGS sequence"/>
</dbReference>
<evidence type="ECO:0000313" key="2">
    <source>
        <dbReference type="Proteomes" id="UP000587942"/>
    </source>
</evidence>
<gene>
    <name evidence="1" type="ORF">GWK17_15200</name>
</gene>
<proteinExistence type="predicted"/>
<dbReference type="InterPro" id="IPR045527">
    <property type="entry name" value="DUF6470"/>
</dbReference>
<accession>A0A846TJ38</accession>
<sequence length="177" mass="20425">MESTFARIGMDTSRGELQIEQRHADMSIEQPRPEMMVDRRPPRLTIDQTQAFEDANLKSVFRMTEDVARQGYQQVMNMIATKSQEGDELMMIENGFSAIRSQAERNSLPPQSDFNIGWIPSHNSVRINYDPGETNIRWNVRTVNIEVTPNKPIINYYPGKTDIFLAQKNSLNIDFEI</sequence>